<protein>
    <submittedName>
        <fullName evidence="2">Uncharacterized protein</fullName>
    </submittedName>
</protein>
<accession>A0A813LMJ3</accession>
<dbReference type="AlphaFoldDB" id="A0A813LMJ3"/>
<feature type="transmembrane region" description="Helical" evidence="1">
    <location>
        <begin position="65"/>
        <end position="84"/>
    </location>
</feature>
<keyword evidence="1" id="KW-0472">Membrane</keyword>
<evidence type="ECO:0000313" key="2">
    <source>
        <dbReference type="EMBL" id="CAE8738062.1"/>
    </source>
</evidence>
<dbReference type="Proteomes" id="UP000626109">
    <property type="component" value="Unassembled WGS sequence"/>
</dbReference>
<keyword evidence="1" id="KW-1133">Transmembrane helix</keyword>
<name>A0A813LMJ3_POLGL</name>
<reference evidence="2" key="1">
    <citation type="submission" date="2021-02" db="EMBL/GenBank/DDBJ databases">
        <authorList>
            <person name="Dougan E. K."/>
            <person name="Rhodes N."/>
            <person name="Thang M."/>
            <person name="Chan C."/>
        </authorList>
    </citation>
    <scope>NUCLEOTIDE SEQUENCE</scope>
</reference>
<evidence type="ECO:0000313" key="3">
    <source>
        <dbReference type="Proteomes" id="UP000626109"/>
    </source>
</evidence>
<evidence type="ECO:0000256" key="1">
    <source>
        <dbReference type="SAM" id="Phobius"/>
    </source>
</evidence>
<proteinExistence type="predicted"/>
<feature type="transmembrane region" description="Helical" evidence="1">
    <location>
        <begin position="132"/>
        <end position="152"/>
    </location>
</feature>
<keyword evidence="1" id="KW-0812">Transmembrane</keyword>
<comment type="caution">
    <text evidence="2">The sequence shown here is derived from an EMBL/GenBank/DDBJ whole genome shotgun (WGS) entry which is preliminary data.</text>
</comment>
<sequence length="250" mass="28762">MAHCLLPAWSYWSAHFWVRQSRYITVREAAPALTSEPFPLAARYVDLLHAITLVLVMIVCDSTSIYTIGAQCLMFLYSVYVYFIDKYMFLRLHRQTYYTSSKMDATVHYLLVIPMSIIACLPLQYIHFHERWYLNLVILATSALIYLMMVLISHNCNDPQRELSDIPYVEVASLAPYNYFNTNHAHVLRTLHFPSIVVPPIYPFAPGKEYLHGGQFADYDDSVRLQETLMLLAKSPLKGLDDVGNPQDLG</sequence>
<organism evidence="2 3">
    <name type="scientific">Polarella glacialis</name>
    <name type="common">Dinoflagellate</name>
    <dbReference type="NCBI Taxonomy" id="89957"/>
    <lineage>
        <taxon>Eukaryota</taxon>
        <taxon>Sar</taxon>
        <taxon>Alveolata</taxon>
        <taxon>Dinophyceae</taxon>
        <taxon>Suessiales</taxon>
        <taxon>Suessiaceae</taxon>
        <taxon>Polarella</taxon>
    </lineage>
</organism>
<dbReference type="EMBL" id="CAJNNW010036877">
    <property type="protein sequence ID" value="CAE8738062.1"/>
    <property type="molecule type" value="Genomic_DNA"/>
</dbReference>
<feature type="transmembrane region" description="Helical" evidence="1">
    <location>
        <begin position="105"/>
        <end position="126"/>
    </location>
</feature>
<gene>
    <name evidence="2" type="ORF">PGLA2088_LOCUS49031</name>
</gene>